<dbReference type="KEGG" id="ypac:CEW88_18205"/>
<dbReference type="SUPFAM" id="SSF46689">
    <property type="entry name" value="Homeodomain-like"/>
    <property type="match status" value="2"/>
</dbReference>
<dbReference type="Gene3D" id="3.40.50.880">
    <property type="match status" value="1"/>
</dbReference>
<dbReference type="GO" id="GO:0043565">
    <property type="term" value="F:sequence-specific DNA binding"/>
    <property type="evidence" value="ECO:0007669"/>
    <property type="project" value="InterPro"/>
</dbReference>
<dbReference type="InterPro" id="IPR009057">
    <property type="entry name" value="Homeodomain-like_sf"/>
</dbReference>
<dbReference type="Pfam" id="PF01965">
    <property type="entry name" value="DJ-1_PfpI"/>
    <property type="match status" value="1"/>
</dbReference>
<dbReference type="Pfam" id="PF12833">
    <property type="entry name" value="HTH_18"/>
    <property type="match status" value="1"/>
</dbReference>
<dbReference type="SMART" id="SM00342">
    <property type="entry name" value="HTH_ARAC"/>
    <property type="match status" value="1"/>
</dbReference>
<dbReference type="AlphaFoldDB" id="A0A2U8HJ94"/>
<dbReference type="PANTHER" id="PTHR43130">
    <property type="entry name" value="ARAC-FAMILY TRANSCRIPTIONAL REGULATOR"/>
    <property type="match status" value="1"/>
</dbReference>
<feature type="domain" description="HTH araC/xylS-type" evidence="3">
    <location>
        <begin position="214"/>
        <end position="312"/>
    </location>
</feature>
<dbReference type="InterPro" id="IPR002818">
    <property type="entry name" value="DJ-1/PfpI"/>
</dbReference>
<evidence type="ECO:0000313" key="4">
    <source>
        <dbReference type="EMBL" id="AWI85640.1"/>
    </source>
</evidence>
<dbReference type="CDD" id="cd03136">
    <property type="entry name" value="GATase1_AraC_ArgR_like"/>
    <property type="match status" value="1"/>
</dbReference>
<sequence length="319" mass="34830">MPPAMKSVTLLLYDGFSNMVLSCLLEPLRAVRDQGAGGLSWQIVTPDDGPARSSSGLNISPDAAIADCDRCDLLIVVSGYGYREHARPERLAPLRRMTRGARAIVGADTGSWLLAAAGLLDDQGATIHWAVLAEFAEAFPQIQPSNARFVRGPRVSTCGGASTALELMLAIISEQFGPADAFLVSTMFVHDAERQQRSGRGANWLVGKGTARLRKIVNLMVETIENPLPLEDLAQRAGLTRRTLNRLFQAELAMSPGRYYQLMRLSHARELASGSDYDLREIALRCGYSNASALSKAFRLAFGHPIRKARAPRPRQRES</sequence>
<dbReference type="Proteomes" id="UP000244915">
    <property type="component" value="Chromosome 2"/>
</dbReference>
<keyword evidence="2" id="KW-0804">Transcription</keyword>
<proteinExistence type="predicted"/>
<dbReference type="PROSITE" id="PS01124">
    <property type="entry name" value="HTH_ARAC_FAMILY_2"/>
    <property type="match status" value="1"/>
</dbReference>
<dbReference type="PANTHER" id="PTHR43130:SF3">
    <property type="entry name" value="HTH-TYPE TRANSCRIPTIONAL REGULATOR RV1931C"/>
    <property type="match status" value="1"/>
</dbReference>
<dbReference type="GO" id="GO:0003700">
    <property type="term" value="F:DNA-binding transcription factor activity"/>
    <property type="evidence" value="ECO:0007669"/>
    <property type="project" value="InterPro"/>
</dbReference>
<organism evidence="4 5">
    <name type="scientific">Alloyangia pacifica</name>
    <dbReference type="NCBI Taxonomy" id="311180"/>
    <lineage>
        <taxon>Bacteria</taxon>
        <taxon>Pseudomonadati</taxon>
        <taxon>Pseudomonadota</taxon>
        <taxon>Alphaproteobacteria</taxon>
        <taxon>Rhodobacterales</taxon>
        <taxon>Roseobacteraceae</taxon>
        <taxon>Alloyangia</taxon>
    </lineage>
</organism>
<gene>
    <name evidence="4" type="ORF">CEW88_18205</name>
</gene>
<dbReference type="EMBL" id="CP022190">
    <property type="protein sequence ID" value="AWI85640.1"/>
    <property type="molecule type" value="Genomic_DNA"/>
</dbReference>
<protein>
    <submittedName>
        <fullName evidence="4">AraC family transcriptional regulator</fullName>
    </submittedName>
</protein>
<dbReference type="InterPro" id="IPR018060">
    <property type="entry name" value="HTH_AraC"/>
</dbReference>
<evidence type="ECO:0000313" key="5">
    <source>
        <dbReference type="Proteomes" id="UP000244915"/>
    </source>
</evidence>
<dbReference type="InterPro" id="IPR029062">
    <property type="entry name" value="Class_I_gatase-like"/>
</dbReference>
<reference evidence="4 5" key="1">
    <citation type="submission" date="2017-06" db="EMBL/GenBank/DDBJ databases">
        <title>Yangia sp. YSBP01 complete genome sequence.</title>
        <authorList>
            <person name="Woo J.-H."/>
            <person name="Kim H.-S."/>
        </authorList>
    </citation>
    <scope>NUCLEOTIDE SEQUENCE [LARGE SCALE GENOMIC DNA]</scope>
    <source>
        <strain evidence="4 5">YSBP01</strain>
    </source>
</reference>
<dbReference type="InterPro" id="IPR052158">
    <property type="entry name" value="INH-QAR"/>
</dbReference>
<evidence type="ECO:0000256" key="2">
    <source>
        <dbReference type="ARBA" id="ARBA00023163"/>
    </source>
</evidence>
<keyword evidence="1" id="KW-0805">Transcription regulation</keyword>
<dbReference type="SUPFAM" id="SSF52317">
    <property type="entry name" value="Class I glutamine amidotransferase-like"/>
    <property type="match status" value="1"/>
</dbReference>
<name>A0A2U8HJ94_9RHOB</name>
<evidence type="ECO:0000259" key="3">
    <source>
        <dbReference type="PROSITE" id="PS01124"/>
    </source>
</evidence>
<evidence type="ECO:0000256" key="1">
    <source>
        <dbReference type="ARBA" id="ARBA00023015"/>
    </source>
</evidence>
<accession>A0A2U8HJ94</accession>
<dbReference type="OrthoDB" id="9793400at2"/>
<dbReference type="Gene3D" id="1.10.10.60">
    <property type="entry name" value="Homeodomain-like"/>
    <property type="match status" value="1"/>
</dbReference>